<dbReference type="HOGENOM" id="CLU_511501_0_0_1"/>
<feature type="region of interest" description="Disordered" evidence="1">
    <location>
        <begin position="286"/>
        <end position="329"/>
    </location>
</feature>
<dbReference type="AlphaFoldDB" id="A0A067PXV6"/>
<sequence length="533" mass="58524">MEISVKVQLRSAPNETADSIEVTVGQSTGINGVLFVLAAYNKVKLRDHPHFYPLGGQEKSLETFHGRLTERGTRHTTSLQPLDLLGKLTEYKHNPLVVLTEREHRISLECEVSPRIIGNIWRAGDTYLVKESDGTLFPVEAVNKRHHQCSSKQSAGGSRDDKQLRAPEGQIGEQDRQTRPEDDHPRAEDDQPGVVEGETTNMVVAPEWESILRTTEARCILACRHSPLAPTPDDKKDEGHFDTGTGRRQWRNPRMALSQLSIPPTPTRMVEVVRFSMLRSAVPAAPTTASAQQAPQLPTAYPSSPSSAPKQPQLPDVNQSGTPRAPDVVLPRSAAHPVSEVVSLELQAVNLRGSSSVEDTDKSSPKRSSSELEPQLIARFPLPSTETMPFASTSIMGENPTKSLGPNVFEAQDNGVVELDTKTLHDSMMPGSFPSTLSQDRAIGESPPPTTQGDYGTIQILVPDERSIVRLQQPQVLDQVIVPAEPTPPPVPRQQPPAIPDTSIDTESSPQNVSKKKRWWKRMVAPVVDIIFN</sequence>
<feature type="region of interest" description="Disordered" evidence="1">
    <location>
        <begin position="147"/>
        <end position="202"/>
    </location>
</feature>
<feature type="region of interest" description="Disordered" evidence="1">
    <location>
        <begin position="353"/>
        <end position="376"/>
    </location>
</feature>
<feature type="compositionally biased region" description="Basic and acidic residues" evidence="1">
    <location>
        <begin position="173"/>
        <end position="189"/>
    </location>
</feature>
<dbReference type="Proteomes" id="UP000027265">
    <property type="component" value="Unassembled WGS sequence"/>
</dbReference>
<evidence type="ECO:0000256" key="1">
    <source>
        <dbReference type="SAM" id="MobiDB-lite"/>
    </source>
</evidence>
<evidence type="ECO:0000313" key="3">
    <source>
        <dbReference type="Proteomes" id="UP000027265"/>
    </source>
</evidence>
<keyword evidence="3" id="KW-1185">Reference proteome</keyword>
<feature type="compositionally biased region" description="Polar residues" evidence="1">
    <location>
        <begin position="503"/>
        <end position="513"/>
    </location>
</feature>
<feature type="non-terminal residue" evidence="2">
    <location>
        <position position="533"/>
    </location>
</feature>
<reference evidence="3" key="1">
    <citation type="journal article" date="2014" name="Proc. Natl. Acad. Sci. U.S.A.">
        <title>Extensive sampling of basidiomycete genomes demonstrates inadequacy of the white-rot/brown-rot paradigm for wood decay fungi.</title>
        <authorList>
            <person name="Riley R."/>
            <person name="Salamov A.A."/>
            <person name="Brown D.W."/>
            <person name="Nagy L.G."/>
            <person name="Floudas D."/>
            <person name="Held B.W."/>
            <person name="Levasseur A."/>
            <person name="Lombard V."/>
            <person name="Morin E."/>
            <person name="Otillar R."/>
            <person name="Lindquist E.A."/>
            <person name="Sun H."/>
            <person name="LaButti K.M."/>
            <person name="Schmutz J."/>
            <person name="Jabbour D."/>
            <person name="Luo H."/>
            <person name="Baker S.E."/>
            <person name="Pisabarro A.G."/>
            <person name="Walton J.D."/>
            <person name="Blanchette R.A."/>
            <person name="Henrissat B."/>
            <person name="Martin F."/>
            <person name="Cullen D."/>
            <person name="Hibbett D.S."/>
            <person name="Grigoriev I.V."/>
        </authorList>
    </citation>
    <scope>NUCLEOTIDE SEQUENCE [LARGE SCALE GENOMIC DNA]</scope>
    <source>
        <strain evidence="3">MUCL 33604</strain>
    </source>
</reference>
<evidence type="ECO:0000313" key="2">
    <source>
        <dbReference type="EMBL" id="KDQ58715.1"/>
    </source>
</evidence>
<gene>
    <name evidence="2" type="ORF">JAAARDRAFT_34567</name>
</gene>
<accession>A0A067PXV6</accession>
<feature type="compositionally biased region" description="Pro residues" evidence="1">
    <location>
        <begin position="485"/>
        <end position="499"/>
    </location>
</feature>
<proteinExistence type="predicted"/>
<name>A0A067PXV6_9AGAM</name>
<feature type="region of interest" description="Disordered" evidence="1">
    <location>
        <begin position="227"/>
        <end position="254"/>
    </location>
</feature>
<feature type="compositionally biased region" description="Basic and acidic residues" evidence="1">
    <location>
        <begin position="232"/>
        <end position="241"/>
    </location>
</feature>
<protein>
    <submittedName>
        <fullName evidence="2">Uncharacterized protein</fullName>
    </submittedName>
</protein>
<feature type="region of interest" description="Disordered" evidence="1">
    <location>
        <begin position="483"/>
        <end position="516"/>
    </location>
</feature>
<dbReference type="InParanoid" id="A0A067PXV6"/>
<feature type="compositionally biased region" description="Basic and acidic residues" evidence="1">
    <location>
        <begin position="359"/>
        <end position="370"/>
    </location>
</feature>
<feature type="compositionally biased region" description="Low complexity" evidence="1">
    <location>
        <begin position="286"/>
        <end position="315"/>
    </location>
</feature>
<dbReference type="EMBL" id="KL197717">
    <property type="protein sequence ID" value="KDQ58715.1"/>
    <property type="molecule type" value="Genomic_DNA"/>
</dbReference>
<organism evidence="2 3">
    <name type="scientific">Jaapia argillacea MUCL 33604</name>
    <dbReference type="NCBI Taxonomy" id="933084"/>
    <lineage>
        <taxon>Eukaryota</taxon>
        <taxon>Fungi</taxon>
        <taxon>Dikarya</taxon>
        <taxon>Basidiomycota</taxon>
        <taxon>Agaricomycotina</taxon>
        <taxon>Agaricomycetes</taxon>
        <taxon>Agaricomycetidae</taxon>
        <taxon>Jaapiales</taxon>
        <taxon>Jaapiaceae</taxon>
        <taxon>Jaapia</taxon>
    </lineage>
</organism>